<sequence>MTMDEMKNLEELAEENRRLKEENERLQNLSPKERLYEHIHVSVRTMNIIIGCLCALFVLVIILGMMK</sequence>
<feature type="coiled-coil region" evidence="1">
    <location>
        <begin position="2"/>
        <end position="29"/>
    </location>
</feature>
<keyword evidence="2" id="KW-1133">Transmembrane helix</keyword>
<dbReference type="AlphaFoldDB" id="A0A0J9BXA4"/>
<organism evidence="3 4">
    <name type="scientific">[Clostridium] citroniae WAL-19142</name>
    <dbReference type="NCBI Taxonomy" id="742734"/>
    <lineage>
        <taxon>Bacteria</taxon>
        <taxon>Bacillati</taxon>
        <taxon>Bacillota</taxon>
        <taxon>Clostridia</taxon>
        <taxon>Lachnospirales</taxon>
        <taxon>Lachnospiraceae</taxon>
        <taxon>Enterocloster</taxon>
    </lineage>
</organism>
<feature type="transmembrane region" description="Helical" evidence="2">
    <location>
        <begin position="45"/>
        <end position="66"/>
    </location>
</feature>
<evidence type="ECO:0000256" key="1">
    <source>
        <dbReference type="SAM" id="Coils"/>
    </source>
</evidence>
<comment type="caution">
    <text evidence="3">The sequence shown here is derived from an EMBL/GenBank/DDBJ whole genome shotgun (WGS) entry which is preliminary data.</text>
</comment>
<gene>
    <name evidence="3" type="ORF">HMPREF9470_04301</name>
</gene>
<keyword evidence="2" id="KW-0812">Transmembrane</keyword>
<dbReference type="OrthoDB" id="9901558at2"/>
<evidence type="ECO:0000256" key="2">
    <source>
        <dbReference type="SAM" id="Phobius"/>
    </source>
</evidence>
<proteinExistence type="predicted"/>
<reference evidence="3 4" key="1">
    <citation type="submission" date="2011-04" db="EMBL/GenBank/DDBJ databases">
        <title>The Genome Sequence of Clostridium citroniae WAL-19142.</title>
        <authorList>
            <consortium name="The Broad Institute Genome Sequencing Platform"/>
            <person name="Earl A."/>
            <person name="Ward D."/>
            <person name="Feldgarden M."/>
            <person name="Gevers D."/>
            <person name="Warren Y.A."/>
            <person name="Tyrrell K.L."/>
            <person name="Citron D.M."/>
            <person name="Goldstein E.J."/>
            <person name="Daigneault M."/>
            <person name="Allen-Vercoe E."/>
            <person name="Young S.K."/>
            <person name="Zeng Q."/>
            <person name="Gargeya S."/>
            <person name="Fitzgerald M."/>
            <person name="Haas B."/>
            <person name="Abouelleil A."/>
            <person name="Alvarado L."/>
            <person name="Arachchi H.M."/>
            <person name="Berlin A."/>
            <person name="Brown A."/>
            <person name="Chapman S.B."/>
            <person name="Chen Z."/>
            <person name="Dunbar C."/>
            <person name="Freedman E."/>
            <person name="Gearin G."/>
            <person name="Gellesch M."/>
            <person name="Goldberg J."/>
            <person name="Griggs A."/>
            <person name="Gujja S."/>
            <person name="Heilman E.R."/>
            <person name="Heiman D."/>
            <person name="Howarth C."/>
            <person name="Larson L."/>
            <person name="Lui A."/>
            <person name="MacDonald P.J."/>
            <person name="Mehta T."/>
            <person name="Montmayeur A."/>
            <person name="Murphy C."/>
            <person name="Neiman D."/>
            <person name="Pearson M."/>
            <person name="Priest M."/>
            <person name="Roberts A."/>
            <person name="Saif S."/>
            <person name="Shea T."/>
            <person name="Shenoy N."/>
            <person name="Sisk P."/>
            <person name="Stolte C."/>
            <person name="Sykes S."/>
            <person name="White J."/>
            <person name="Yandava C."/>
            <person name="Wortman J."/>
            <person name="Nusbaum C."/>
            <person name="Birren B."/>
        </authorList>
    </citation>
    <scope>NUCLEOTIDE SEQUENCE [LARGE SCALE GENOMIC DNA]</scope>
    <source>
        <strain evidence="3 4">WAL-19142</strain>
    </source>
</reference>
<evidence type="ECO:0000313" key="3">
    <source>
        <dbReference type="EMBL" id="KMW16801.1"/>
    </source>
</evidence>
<keyword evidence="2" id="KW-0472">Membrane</keyword>
<dbReference type="PATRIC" id="fig|742734.4.peg.4608"/>
<dbReference type="EMBL" id="ADLK01000029">
    <property type="protein sequence ID" value="KMW16801.1"/>
    <property type="molecule type" value="Genomic_DNA"/>
</dbReference>
<protein>
    <submittedName>
        <fullName evidence="3">Uncharacterized protein</fullName>
    </submittedName>
</protein>
<name>A0A0J9BXA4_9FIRM</name>
<accession>A0A0J9BXA4</accession>
<keyword evidence="1" id="KW-0175">Coiled coil</keyword>
<dbReference type="Proteomes" id="UP000037392">
    <property type="component" value="Unassembled WGS sequence"/>
</dbReference>
<evidence type="ECO:0000313" key="4">
    <source>
        <dbReference type="Proteomes" id="UP000037392"/>
    </source>
</evidence>